<organism evidence="6 7">
    <name type="scientific">Cohnella zeiphila</name>
    <dbReference type="NCBI Taxonomy" id="2761120"/>
    <lineage>
        <taxon>Bacteria</taxon>
        <taxon>Bacillati</taxon>
        <taxon>Bacillota</taxon>
        <taxon>Bacilli</taxon>
        <taxon>Bacillales</taxon>
        <taxon>Paenibacillaceae</taxon>
        <taxon>Cohnella</taxon>
    </lineage>
</organism>
<dbReference type="PROSITE" id="PS00211">
    <property type="entry name" value="ABC_TRANSPORTER_1"/>
    <property type="match status" value="1"/>
</dbReference>
<name>A0A7X0SLE9_9BACL</name>
<dbReference type="EMBL" id="JACJVO010000016">
    <property type="protein sequence ID" value="MBB6732049.1"/>
    <property type="molecule type" value="Genomic_DNA"/>
</dbReference>
<dbReference type="AlphaFoldDB" id="A0A7X0SLE9"/>
<dbReference type="Gene3D" id="3.40.50.300">
    <property type="entry name" value="P-loop containing nucleotide triphosphate hydrolases"/>
    <property type="match status" value="1"/>
</dbReference>
<evidence type="ECO:0000256" key="2">
    <source>
        <dbReference type="ARBA" id="ARBA00022448"/>
    </source>
</evidence>
<dbReference type="InterPro" id="IPR027417">
    <property type="entry name" value="P-loop_NTPase"/>
</dbReference>
<dbReference type="RefSeq" id="WP_185129708.1">
    <property type="nucleotide sequence ID" value="NZ_JACJVO010000016.1"/>
</dbReference>
<comment type="similarity">
    <text evidence="1">Belongs to the ABC transporter superfamily.</text>
</comment>
<evidence type="ECO:0000313" key="7">
    <source>
        <dbReference type="Proteomes" id="UP000564644"/>
    </source>
</evidence>
<keyword evidence="3" id="KW-0547">Nucleotide-binding</keyword>
<dbReference type="CDD" id="cd03268">
    <property type="entry name" value="ABC_BcrA_bacitracin_resist"/>
    <property type="match status" value="1"/>
</dbReference>
<dbReference type="GO" id="GO:0016887">
    <property type="term" value="F:ATP hydrolysis activity"/>
    <property type="evidence" value="ECO:0007669"/>
    <property type="project" value="InterPro"/>
</dbReference>
<feature type="domain" description="ABC transporter" evidence="5">
    <location>
        <begin position="11"/>
        <end position="239"/>
    </location>
</feature>
<gene>
    <name evidence="6" type="ORF">H7C18_14100</name>
</gene>
<protein>
    <submittedName>
        <fullName evidence="6">ABC transporter ATP-binding protein</fullName>
    </submittedName>
</protein>
<evidence type="ECO:0000256" key="4">
    <source>
        <dbReference type="ARBA" id="ARBA00022840"/>
    </source>
</evidence>
<evidence type="ECO:0000256" key="1">
    <source>
        <dbReference type="ARBA" id="ARBA00005417"/>
    </source>
</evidence>
<dbReference type="Pfam" id="PF00005">
    <property type="entry name" value="ABC_tran"/>
    <property type="match status" value="1"/>
</dbReference>
<comment type="caution">
    <text evidence="6">The sequence shown here is derived from an EMBL/GenBank/DDBJ whole genome shotgun (WGS) entry which is preliminary data.</text>
</comment>
<keyword evidence="2" id="KW-0813">Transport</keyword>
<accession>A0A7X0SLE9</accession>
<dbReference type="InterPro" id="IPR003593">
    <property type="entry name" value="AAA+_ATPase"/>
</dbReference>
<sequence>MDKSDEPEFVLRTIGLTKQYKEQTALRDVDLSIRKGSIYGFIGQNGAGKSTLMKIVAGLASPTSGTVELFGKSGDEDVVRARARIGMTIESPALFPYLTAYENMEVQRRQKGIRDRTAIDRTLAIVGLQDTGRKPAREFSLGMRQRLDLAIALLGEPEFLILDEPTNGLDPMSVVEMRDLLRRLNGESGMTVLISSHILSELHLLATHYGIIHRGRLLEQLTAQELGDKCRQHLHIKVDDPARAAEVLARELGTTEFETAEDGSIRLFRYTEEPIRVSSALAASGLGIEQFGPMGESLESYFVRRIGGAAPNE</sequence>
<dbReference type="SMART" id="SM00382">
    <property type="entry name" value="AAA"/>
    <property type="match status" value="1"/>
</dbReference>
<reference evidence="6 7" key="1">
    <citation type="submission" date="2020-08" db="EMBL/GenBank/DDBJ databases">
        <title>Cohnella phylogeny.</title>
        <authorList>
            <person name="Dunlap C."/>
        </authorList>
    </citation>
    <scope>NUCLEOTIDE SEQUENCE [LARGE SCALE GENOMIC DNA]</scope>
    <source>
        <strain evidence="6 7">CBP 2801</strain>
    </source>
</reference>
<evidence type="ECO:0000256" key="3">
    <source>
        <dbReference type="ARBA" id="ARBA00022741"/>
    </source>
</evidence>
<dbReference type="PANTHER" id="PTHR43335">
    <property type="entry name" value="ABC TRANSPORTER, ATP-BINDING PROTEIN"/>
    <property type="match status" value="1"/>
</dbReference>
<dbReference type="InterPro" id="IPR003439">
    <property type="entry name" value="ABC_transporter-like_ATP-bd"/>
</dbReference>
<keyword evidence="7" id="KW-1185">Reference proteome</keyword>
<dbReference type="InterPro" id="IPR017871">
    <property type="entry name" value="ABC_transporter-like_CS"/>
</dbReference>
<dbReference type="PANTHER" id="PTHR43335:SF8">
    <property type="entry name" value="ABC TRANSPORTER, ATP-BINDING PROTEIN"/>
    <property type="match status" value="1"/>
</dbReference>
<dbReference type="SUPFAM" id="SSF52540">
    <property type="entry name" value="P-loop containing nucleoside triphosphate hydrolases"/>
    <property type="match status" value="1"/>
</dbReference>
<keyword evidence="4 6" id="KW-0067">ATP-binding</keyword>
<dbReference type="PROSITE" id="PS50893">
    <property type="entry name" value="ABC_TRANSPORTER_2"/>
    <property type="match status" value="1"/>
</dbReference>
<proteinExistence type="inferred from homology"/>
<dbReference type="GO" id="GO:0005524">
    <property type="term" value="F:ATP binding"/>
    <property type="evidence" value="ECO:0007669"/>
    <property type="project" value="UniProtKB-KW"/>
</dbReference>
<dbReference type="Proteomes" id="UP000564644">
    <property type="component" value="Unassembled WGS sequence"/>
</dbReference>
<evidence type="ECO:0000259" key="5">
    <source>
        <dbReference type="PROSITE" id="PS50893"/>
    </source>
</evidence>
<evidence type="ECO:0000313" key="6">
    <source>
        <dbReference type="EMBL" id="MBB6732049.1"/>
    </source>
</evidence>